<evidence type="ECO:0000313" key="2">
    <source>
        <dbReference type="EMBL" id="MCQ8179678.1"/>
    </source>
</evidence>
<evidence type="ECO:0000256" key="1">
    <source>
        <dbReference type="SAM" id="MobiDB-lite"/>
    </source>
</evidence>
<dbReference type="PROSITE" id="PS51257">
    <property type="entry name" value="PROKAR_LIPOPROTEIN"/>
    <property type="match status" value="1"/>
</dbReference>
<feature type="compositionally biased region" description="Basic and acidic residues" evidence="1">
    <location>
        <begin position="71"/>
        <end position="111"/>
    </location>
</feature>
<dbReference type="RefSeq" id="WP_256609058.1">
    <property type="nucleotide sequence ID" value="NZ_JANIBM010000001.1"/>
</dbReference>
<proteinExistence type="predicted"/>
<protein>
    <recommendedName>
        <fullName evidence="4">Lipoprotein</fullName>
    </recommendedName>
</protein>
<organism evidence="2 3">
    <name type="scientific">Methylomonas aurea</name>
    <dbReference type="NCBI Taxonomy" id="2952224"/>
    <lineage>
        <taxon>Bacteria</taxon>
        <taxon>Pseudomonadati</taxon>
        <taxon>Pseudomonadota</taxon>
        <taxon>Gammaproteobacteria</taxon>
        <taxon>Methylococcales</taxon>
        <taxon>Methylococcaceae</taxon>
        <taxon>Methylomonas</taxon>
    </lineage>
</organism>
<evidence type="ECO:0000313" key="3">
    <source>
        <dbReference type="Proteomes" id="UP001524569"/>
    </source>
</evidence>
<reference evidence="2 3" key="1">
    <citation type="submission" date="2022-07" db="EMBL/GenBank/DDBJ databases">
        <title>Methylomonas rivi sp. nov., Methylomonas rosea sp. nov., Methylomonas aureus sp. nov. and Methylomonas subterranea sp. nov., four novel methanotrophs isolated from a freshwater creek and the deep terrestrial subsurface.</title>
        <authorList>
            <person name="Abin C."/>
            <person name="Sankaranarayanan K."/>
            <person name="Garner C."/>
            <person name="Sindelar R."/>
            <person name="Kotary K."/>
            <person name="Garner R."/>
            <person name="Barclay S."/>
            <person name="Lawson P."/>
            <person name="Krumholz L."/>
        </authorList>
    </citation>
    <scope>NUCLEOTIDE SEQUENCE [LARGE SCALE GENOMIC DNA]</scope>
    <source>
        <strain evidence="2 3">SURF-1</strain>
    </source>
</reference>
<keyword evidence="3" id="KW-1185">Reference proteome</keyword>
<dbReference type="EMBL" id="JANIBM010000001">
    <property type="protein sequence ID" value="MCQ8179678.1"/>
    <property type="molecule type" value="Genomic_DNA"/>
</dbReference>
<feature type="region of interest" description="Disordered" evidence="1">
    <location>
        <begin position="71"/>
        <end position="153"/>
    </location>
</feature>
<comment type="caution">
    <text evidence="2">The sequence shown here is derived from an EMBL/GenBank/DDBJ whole genome shotgun (WGS) entry which is preliminary data.</text>
</comment>
<sequence>MKTLKVAVFSTVAIILSGCATGYYQRGYSGYGNGYYSSPAYSRSYGSSSYYSPGTSITYGRYYLPQGRIHDHHDHHDWRRPNFDRHDDRRGDWRGRAPDHDRDDHQSDRSAWRGYSLMARPEPAEAGGRRDWRERGGDGDGRRSGGWRGRRDQ</sequence>
<evidence type="ECO:0008006" key="4">
    <source>
        <dbReference type="Google" id="ProtNLM"/>
    </source>
</evidence>
<name>A0ABT1UBS2_9GAMM</name>
<gene>
    <name evidence="2" type="ORF">NP603_01030</name>
</gene>
<dbReference type="Proteomes" id="UP001524569">
    <property type="component" value="Unassembled WGS sequence"/>
</dbReference>
<accession>A0ABT1UBS2</accession>
<feature type="compositionally biased region" description="Basic and acidic residues" evidence="1">
    <location>
        <begin position="127"/>
        <end position="153"/>
    </location>
</feature>